<comment type="similarity">
    <text evidence="2">Belongs to the TacA antitoxin family.</text>
</comment>
<dbReference type="Proteomes" id="UP000824366">
    <property type="component" value="Chromosome"/>
</dbReference>
<dbReference type="SUPFAM" id="SSF47598">
    <property type="entry name" value="Ribbon-helix-helix"/>
    <property type="match status" value="1"/>
</dbReference>
<accession>A0ABM7MJN8</accession>
<keyword evidence="1" id="KW-1277">Toxin-antitoxin system</keyword>
<dbReference type="InterPro" id="IPR010985">
    <property type="entry name" value="Ribbon_hlx_hlx"/>
</dbReference>
<evidence type="ECO:0000256" key="1">
    <source>
        <dbReference type="ARBA" id="ARBA00022649"/>
    </source>
</evidence>
<evidence type="ECO:0000313" key="4">
    <source>
        <dbReference type="Proteomes" id="UP000824366"/>
    </source>
</evidence>
<keyword evidence="4" id="KW-1185">Reference proteome</keyword>
<organism evidence="3 4">
    <name type="scientific">Rhodoferax lithotrophicus</name>
    <dbReference type="NCBI Taxonomy" id="2798804"/>
    <lineage>
        <taxon>Bacteria</taxon>
        <taxon>Pseudomonadati</taxon>
        <taxon>Pseudomonadota</taxon>
        <taxon>Betaproteobacteria</taxon>
        <taxon>Burkholderiales</taxon>
        <taxon>Comamonadaceae</taxon>
        <taxon>Rhodoferax</taxon>
    </lineage>
</organism>
<dbReference type="RefSeq" id="WP_223909790.1">
    <property type="nucleotide sequence ID" value="NZ_AP024238.1"/>
</dbReference>
<evidence type="ECO:0000256" key="2">
    <source>
        <dbReference type="ARBA" id="ARBA00049988"/>
    </source>
</evidence>
<protein>
    <recommendedName>
        <fullName evidence="5">DUF1778 domain-containing protein</fullName>
    </recommendedName>
</protein>
<evidence type="ECO:0008006" key="5">
    <source>
        <dbReference type="Google" id="ProtNLM"/>
    </source>
</evidence>
<gene>
    <name evidence="3" type="ORF">MIZ03_1281</name>
</gene>
<dbReference type="Pfam" id="PF08681">
    <property type="entry name" value="TacA1"/>
    <property type="match status" value="1"/>
</dbReference>
<dbReference type="EMBL" id="AP024238">
    <property type="protein sequence ID" value="BCO26399.1"/>
    <property type="molecule type" value="Genomic_DNA"/>
</dbReference>
<sequence length="57" mass="6303">MKLSSVKEKAQTLPEQESRITLSERDFLAFTAAIQRTFTPNPALQKALASAAKIKRA</sequence>
<dbReference type="InterPro" id="IPR014795">
    <property type="entry name" value="TacA_1-like"/>
</dbReference>
<evidence type="ECO:0000313" key="3">
    <source>
        <dbReference type="EMBL" id="BCO26399.1"/>
    </source>
</evidence>
<dbReference type="Gene3D" id="1.20.5.780">
    <property type="entry name" value="Single helix bin"/>
    <property type="match status" value="1"/>
</dbReference>
<reference evidence="3 4" key="1">
    <citation type="journal article" date="2021" name="Microbiol. Spectr.">
        <title>A Single Bacterium Capable of Oxidation and Reduction of Iron at Circumneutral pH.</title>
        <authorList>
            <person name="Kato S."/>
            <person name="Ohkuma M."/>
        </authorList>
    </citation>
    <scope>NUCLEOTIDE SEQUENCE [LARGE SCALE GENOMIC DNA]</scope>
    <source>
        <strain evidence="3 4">MIZ03</strain>
    </source>
</reference>
<proteinExistence type="inferred from homology"/>
<name>A0ABM7MJN8_9BURK</name>